<organism evidence="5 6">
    <name type="scientific">Paragonimus westermani</name>
    <dbReference type="NCBI Taxonomy" id="34504"/>
    <lineage>
        <taxon>Eukaryota</taxon>
        <taxon>Metazoa</taxon>
        <taxon>Spiralia</taxon>
        <taxon>Lophotrochozoa</taxon>
        <taxon>Platyhelminthes</taxon>
        <taxon>Trematoda</taxon>
        <taxon>Digenea</taxon>
        <taxon>Plagiorchiida</taxon>
        <taxon>Troglotremata</taxon>
        <taxon>Troglotrematidae</taxon>
        <taxon>Paragonimus</taxon>
    </lineage>
</organism>
<dbReference type="PRINTS" id="PR00178">
    <property type="entry name" value="FATTYACIDBP"/>
</dbReference>
<dbReference type="InterPro" id="IPR000566">
    <property type="entry name" value="Lipocln_cytosolic_FA-bd_dom"/>
</dbReference>
<evidence type="ECO:0000313" key="6">
    <source>
        <dbReference type="Proteomes" id="UP000324629"/>
    </source>
</evidence>
<dbReference type="Gene3D" id="2.40.128.20">
    <property type="match status" value="1"/>
</dbReference>
<accession>A0A5J4NH94</accession>
<evidence type="ECO:0000259" key="4">
    <source>
        <dbReference type="PROSITE" id="PS00214"/>
    </source>
</evidence>
<reference evidence="5 6" key="1">
    <citation type="journal article" date="2019" name="Gigascience">
        <title>Whole-genome sequence of the oriental lung fluke Paragonimus westermani.</title>
        <authorList>
            <person name="Oey H."/>
            <person name="Zakrzewski M."/>
            <person name="Narain K."/>
            <person name="Devi K.R."/>
            <person name="Agatsuma T."/>
            <person name="Nawaratna S."/>
            <person name="Gobert G.N."/>
            <person name="Jones M.K."/>
            <person name="Ragan M.A."/>
            <person name="McManus D.P."/>
            <person name="Krause L."/>
        </authorList>
    </citation>
    <scope>NUCLEOTIDE SEQUENCE [LARGE SCALE GENOMIC DNA]</scope>
    <source>
        <strain evidence="5 6">IND2009</strain>
    </source>
</reference>
<comment type="similarity">
    <text evidence="1 3">Belongs to the calycin superfamily. Fatty-acid binding protein (FABP) family.</text>
</comment>
<keyword evidence="6" id="KW-1185">Reference proteome</keyword>
<evidence type="ECO:0000256" key="2">
    <source>
        <dbReference type="ARBA" id="ARBA00023121"/>
    </source>
</evidence>
<dbReference type="InterPro" id="IPR031259">
    <property type="entry name" value="ILBP"/>
</dbReference>
<name>A0A5J4NH94_9TREM</name>
<feature type="domain" description="Cytosolic fatty-acid binding proteins" evidence="4">
    <location>
        <begin position="6"/>
        <end position="23"/>
    </location>
</feature>
<protein>
    <submittedName>
        <fullName evidence="5">Fatty acid-binding protein 7, brain</fullName>
    </submittedName>
</protein>
<dbReference type="SUPFAM" id="SSF50814">
    <property type="entry name" value="Lipocalins"/>
    <property type="match status" value="1"/>
</dbReference>
<proteinExistence type="inferred from homology"/>
<evidence type="ECO:0000313" key="5">
    <source>
        <dbReference type="EMBL" id="KAA3675016.1"/>
    </source>
</evidence>
<dbReference type="EMBL" id="QNGE01002776">
    <property type="protein sequence ID" value="KAA3675016.1"/>
    <property type="molecule type" value="Genomic_DNA"/>
</dbReference>
<dbReference type="AlphaFoldDB" id="A0A5J4NH94"/>
<dbReference type="PROSITE" id="PS00214">
    <property type="entry name" value="FABP"/>
    <property type="match status" value="1"/>
</dbReference>
<dbReference type="InterPro" id="IPR000463">
    <property type="entry name" value="Fatty_acid-bd"/>
</dbReference>
<keyword evidence="3" id="KW-0813">Transport</keyword>
<comment type="caution">
    <text evidence="5">The sequence shown here is derived from an EMBL/GenBank/DDBJ whole genome shotgun (WGS) entry which is preliminary data.</text>
</comment>
<dbReference type="Pfam" id="PF00061">
    <property type="entry name" value="Lipocalin"/>
    <property type="match status" value="1"/>
</dbReference>
<evidence type="ECO:0000256" key="3">
    <source>
        <dbReference type="RuleBase" id="RU003696"/>
    </source>
</evidence>
<sequence length="143" mass="16057">MSAFIGKWKLVESQNFDELMKELGVGFITRKIGNTTKPVITFEKFGENGLSMKTESTFKTSELSFNFGQEVEETTADGRTVMSTFTKNSDVQMTQLQKHPDADTLIVRQIEDDMMTVIGVAYVHCRSKHACLTFMPFAKGLAI</sequence>
<keyword evidence="2" id="KW-0446">Lipid-binding</keyword>
<dbReference type="PANTHER" id="PTHR11955">
    <property type="entry name" value="FATTY ACID BINDING PROTEIN"/>
    <property type="match status" value="1"/>
</dbReference>
<evidence type="ECO:0000256" key="1">
    <source>
        <dbReference type="ARBA" id="ARBA00008390"/>
    </source>
</evidence>
<dbReference type="Proteomes" id="UP000324629">
    <property type="component" value="Unassembled WGS sequence"/>
</dbReference>
<dbReference type="InterPro" id="IPR012674">
    <property type="entry name" value="Calycin"/>
</dbReference>
<dbReference type="GO" id="GO:0008289">
    <property type="term" value="F:lipid binding"/>
    <property type="evidence" value="ECO:0007669"/>
    <property type="project" value="UniProtKB-KW"/>
</dbReference>
<gene>
    <name evidence="5" type="ORF">DEA37_0003571</name>
</gene>